<dbReference type="InterPro" id="IPR038454">
    <property type="entry name" value="DnaA_N_sf"/>
</dbReference>
<protein>
    <recommendedName>
        <fullName evidence="1">DnaA N-terminal domain-containing protein</fullName>
    </recommendedName>
</protein>
<accession>A0AA90YWB3</accession>
<proteinExistence type="predicted"/>
<evidence type="ECO:0000313" key="2">
    <source>
        <dbReference type="EMBL" id="NOE20192.1"/>
    </source>
</evidence>
<comment type="caution">
    <text evidence="2">The sequence shown here is derived from an EMBL/GenBank/DDBJ whole genome shotgun (WGS) entry which is preliminary data.</text>
</comment>
<gene>
    <name evidence="2" type="ORF">GS634_18865</name>
</gene>
<organism evidence="2 3">
    <name type="scientific">Ruegeria atlantica</name>
    <dbReference type="NCBI Taxonomy" id="81569"/>
    <lineage>
        <taxon>Bacteria</taxon>
        <taxon>Pseudomonadati</taxon>
        <taxon>Pseudomonadota</taxon>
        <taxon>Alphaproteobacteria</taxon>
        <taxon>Rhodobacterales</taxon>
        <taxon>Roseobacteraceae</taxon>
        <taxon>Ruegeria</taxon>
    </lineage>
</organism>
<dbReference type="Proteomes" id="UP000597886">
    <property type="component" value="Unassembled WGS sequence"/>
</dbReference>
<dbReference type="Gene3D" id="3.30.300.180">
    <property type="match status" value="1"/>
</dbReference>
<dbReference type="AlphaFoldDB" id="A0AA90YWB3"/>
<name>A0AA90YWB3_9RHOB</name>
<feature type="domain" description="DnaA N-terminal" evidence="1">
    <location>
        <begin position="157"/>
        <end position="215"/>
    </location>
</feature>
<reference evidence="2" key="1">
    <citation type="submission" date="2019-12" db="EMBL/GenBank/DDBJ databases">
        <title>Ruegeria JWLKs population differentiation of coral mucus and skeleton niches.</title>
        <authorList>
            <person name="Luo D."/>
        </authorList>
    </citation>
    <scope>NUCLEOTIDE SEQUENCE</scope>
    <source>
        <strain evidence="2">HKCCD6181</strain>
    </source>
</reference>
<dbReference type="InterPro" id="IPR024633">
    <property type="entry name" value="DnaA_N_dom"/>
</dbReference>
<dbReference type="EMBL" id="WVRA01000008">
    <property type="protein sequence ID" value="NOE20192.1"/>
    <property type="molecule type" value="Genomic_DNA"/>
</dbReference>
<sequence>MQLAKPVGRNAAALKYDILSALTIYALSGDKHRQRSVLRVISLITTRYNWRNNELSIGREEISRLWSVNERTVKREMARFRALGWVTVKRPAARGRVAVYEIDLKQIMIDTQEVWPIIGSDFQARMSEDSEPVTNVVPFAAKSPGPEINTPEAKPEDVWSQVQSILHGRDPELWASWFQHLSESERAGGRVILVAPSRFMADYIAQKWTARLLAAYSRVDPSIRTVHVNAAD</sequence>
<dbReference type="Pfam" id="PF11638">
    <property type="entry name" value="DnaA_N"/>
    <property type="match status" value="1"/>
</dbReference>
<evidence type="ECO:0000313" key="3">
    <source>
        <dbReference type="Proteomes" id="UP000597886"/>
    </source>
</evidence>
<evidence type="ECO:0000259" key="1">
    <source>
        <dbReference type="Pfam" id="PF11638"/>
    </source>
</evidence>